<keyword evidence="3 8" id="KW-0328">Glycosyltransferase</keyword>
<dbReference type="EMBL" id="CP013118">
    <property type="protein sequence ID" value="ALO14566.1"/>
    <property type="molecule type" value="Genomic_DNA"/>
</dbReference>
<dbReference type="InterPro" id="IPR029044">
    <property type="entry name" value="Nucleotide-diphossugar_trans"/>
</dbReference>
<evidence type="ECO:0000256" key="3">
    <source>
        <dbReference type="ARBA" id="ARBA00022676"/>
    </source>
</evidence>
<evidence type="ECO:0000313" key="8">
    <source>
        <dbReference type="EMBL" id="ALO14566.1"/>
    </source>
</evidence>
<keyword evidence="6" id="KW-1133">Transmembrane helix</keyword>
<dbReference type="EC" id="2.4.1.-" evidence="8"/>
<dbReference type="AlphaFoldDB" id="A0A0S2HWY7"/>
<evidence type="ECO:0000256" key="4">
    <source>
        <dbReference type="ARBA" id="ARBA00022679"/>
    </source>
</evidence>
<dbReference type="STRING" id="1307839.L21SP5_00898"/>
<protein>
    <submittedName>
        <fullName evidence="8">Poly-beta-1,6-N-acetyl-D-glucosamine synthase</fullName>
        <ecNumber evidence="8">2.4.1.-</ecNumber>
    </submittedName>
</protein>
<dbReference type="GO" id="GO:0005886">
    <property type="term" value="C:plasma membrane"/>
    <property type="evidence" value="ECO:0007669"/>
    <property type="project" value="UniProtKB-SubCell"/>
</dbReference>
<feature type="transmembrane region" description="Helical" evidence="6">
    <location>
        <begin position="291"/>
        <end position="313"/>
    </location>
</feature>
<keyword evidence="5 6" id="KW-0472">Membrane</keyword>
<dbReference type="InterPro" id="IPR001173">
    <property type="entry name" value="Glyco_trans_2-like"/>
</dbReference>
<feature type="transmembrane region" description="Helical" evidence="6">
    <location>
        <begin position="319"/>
        <end position="336"/>
    </location>
</feature>
<dbReference type="Gene3D" id="3.90.550.10">
    <property type="entry name" value="Spore Coat Polysaccharide Biosynthesis Protein SpsA, Chain A"/>
    <property type="match status" value="1"/>
</dbReference>
<feature type="transmembrane region" description="Helical" evidence="6">
    <location>
        <begin position="348"/>
        <end position="372"/>
    </location>
</feature>
<comment type="subcellular location">
    <subcellularLocation>
        <location evidence="1">Cell membrane</location>
    </subcellularLocation>
</comment>
<gene>
    <name evidence="8" type="primary">pgaC</name>
    <name evidence="8" type="ORF">L21SP5_00898</name>
</gene>
<evidence type="ECO:0000256" key="5">
    <source>
        <dbReference type="ARBA" id="ARBA00023136"/>
    </source>
</evidence>
<dbReference type="RefSeq" id="WP_057952101.1">
    <property type="nucleotide sequence ID" value="NZ_CP013118.1"/>
</dbReference>
<evidence type="ECO:0000256" key="6">
    <source>
        <dbReference type="SAM" id="Phobius"/>
    </source>
</evidence>
<dbReference type="KEGG" id="blq:L21SP5_00898"/>
<keyword evidence="4 8" id="KW-0808">Transferase</keyword>
<organism evidence="8 9">
    <name type="scientific">Salinivirga cyanobacteriivorans</name>
    <dbReference type="NCBI Taxonomy" id="1307839"/>
    <lineage>
        <taxon>Bacteria</taxon>
        <taxon>Pseudomonadati</taxon>
        <taxon>Bacteroidota</taxon>
        <taxon>Bacteroidia</taxon>
        <taxon>Bacteroidales</taxon>
        <taxon>Salinivirgaceae</taxon>
        <taxon>Salinivirga</taxon>
    </lineage>
</organism>
<keyword evidence="2" id="KW-1003">Cell membrane</keyword>
<evidence type="ECO:0000256" key="1">
    <source>
        <dbReference type="ARBA" id="ARBA00004236"/>
    </source>
</evidence>
<reference evidence="8 9" key="1">
    <citation type="submission" date="2015-11" db="EMBL/GenBank/DDBJ databases">
        <title>Description and complete genome sequence of a novel strain predominating in hypersaline microbial mats and representing a new family of the Bacteriodetes phylum.</title>
        <authorList>
            <person name="Spring S."/>
            <person name="Bunk B."/>
            <person name="Sproer C."/>
            <person name="Klenk H.-P."/>
        </authorList>
    </citation>
    <scope>NUCLEOTIDE SEQUENCE [LARGE SCALE GENOMIC DNA]</scope>
    <source>
        <strain evidence="8 9">L21-Spi-D4</strain>
    </source>
</reference>
<feature type="domain" description="Glycosyltransferase 2-like" evidence="7">
    <location>
        <begin position="55"/>
        <end position="187"/>
    </location>
</feature>
<keyword evidence="9" id="KW-1185">Reference proteome</keyword>
<dbReference type="OrthoDB" id="9800276at2"/>
<dbReference type="SUPFAM" id="SSF53448">
    <property type="entry name" value="Nucleotide-diphospho-sugar transferases"/>
    <property type="match status" value="1"/>
</dbReference>
<proteinExistence type="predicted"/>
<evidence type="ECO:0000313" key="9">
    <source>
        <dbReference type="Proteomes" id="UP000064893"/>
    </source>
</evidence>
<dbReference type="GO" id="GO:0016757">
    <property type="term" value="F:glycosyltransferase activity"/>
    <property type="evidence" value="ECO:0007669"/>
    <property type="project" value="UniProtKB-KW"/>
</dbReference>
<dbReference type="PANTHER" id="PTHR43646">
    <property type="entry name" value="GLYCOSYLTRANSFERASE"/>
    <property type="match status" value="1"/>
</dbReference>
<keyword evidence="6" id="KW-0812">Transmembrane</keyword>
<evidence type="ECO:0000259" key="7">
    <source>
        <dbReference type="Pfam" id="PF00535"/>
    </source>
</evidence>
<dbReference type="Proteomes" id="UP000064893">
    <property type="component" value="Chromosome"/>
</dbReference>
<name>A0A0S2HWY7_9BACT</name>
<evidence type="ECO:0000256" key="2">
    <source>
        <dbReference type="ARBA" id="ARBA00022475"/>
    </source>
</evidence>
<dbReference type="PATRIC" id="fig|1307839.3.peg.950"/>
<dbReference type="Pfam" id="PF00535">
    <property type="entry name" value="Glycos_transf_2"/>
    <property type="match status" value="1"/>
</dbReference>
<sequence>MDQIFHIDQYNLPFIFIVAAASILLAKLINDLILLIALPGRKSFIKNPRASAPVSVVICARNEAENLKRFIPLICEQEYDSFEVVVVNDASTDNTARVVRDLASRYENFRYTEIPKDPKFDHGKKLALTIGIKASKNENLLLTDADCWPETDQWLVGMADKLQQKKIVLGYGGYEREKGLINSLIRFDTMLIARNFMSLARMGAPYMGVGRNLAYHKSIYEAAGGFSSHYHIKSGDDDLLVNQMARKSNTIVNLNPNHFTRSIAEKNFKLFYLQKKRHLTTGARYRFFQKLYLSFEGLLRVLTLPLLVLINIFTAGFEPYVYVAPGVFIILQIIIWKVFMNKYQEKGFLLMVPFFEFFISILPIVILARNFIKRNQSR</sequence>
<dbReference type="PANTHER" id="PTHR43646:SF2">
    <property type="entry name" value="GLYCOSYLTRANSFERASE 2-LIKE DOMAIN-CONTAINING PROTEIN"/>
    <property type="match status" value="1"/>
</dbReference>
<accession>A0A0S2HWY7</accession>
<feature type="transmembrane region" description="Helical" evidence="6">
    <location>
        <begin position="12"/>
        <end position="38"/>
    </location>
</feature>